<keyword evidence="1" id="KW-0175">Coiled coil</keyword>
<dbReference type="Proteomes" id="UP000747542">
    <property type="component" value="Unassembled WGS sequence"/>
</dbReference>
<feature type="coiled-coil region" evidence="1">
    <location>
        <begin position="1116"/>
        <end position="1143"/>
    </location>
</feature>
<gene>
    <name evidence="3" type="ORF">Hamer_G012530</name>
</gene>
<reference evidence="3" key="1">
    <citation type="journal article" date="2021" name="Sci. Adv.">
        <title>The American lobster genome reveals insights on longevity, neural, and immune adaptations.</title>
        <authorList>
            <person name="Polinski J.M."/>
            <person name="Zimin A.V."/>
            <person name="Clark K.F."/>
            <person name="Kohn A.B."/>
            <person name="Sadowski N."/>
            <person name="Timp W."/>
            <person name="Ptitsyn A."/>
            <person name="Khanna P."/>
            <person name="Romanova D.Y."/>
            <person name="Williams P."/>
            <person name="Greenwood S.J."/>
            <person name="Moroz L.L."/>
            <person name="Walt D.R."/>
            <person name="Bodnar A.G."/>
        </authorList>
    </citation>
    <scope>NUCLEOTIDE SEQUENCE</scope>
    <source>
        <strain evidence="3">GMGI-L3</strain>
    </source>
</reference>
<evidence type="ECO:0000313" key="3">
    <source>
        <dbReference type="EMBL" id="KAG7170957.1"/>
    </source>
</evidence>
<evidence type="ECO:0000256" key="1">
    <source>
        <dbReference type="SAM" id="Coils"/>
    </source>
</evidence>
<feature type="region of interest" description="Disordered" evidence="2">
    <location>
        <begin position="1160"/>
        <end position="1190"/>
    </location>
</feature>
<feature type="compositionally biased region" description="Basic and acidic residues" evidence="2">
    <location>
        <begin position="20"/>
        <end position="30"/>
    </location>
</feature>
<evidence type="ECO:0000256" key="2">
    <source>
        <dbReference type="SAM" id="MobiDB-lite"/>
    </source>
</evidence>
<accession>A0A8J5K5D6</accession>
<name>A0A8J5K5D6_HOMAM</name>
<feature type="compositionally biased region" description="Basic and acidic residues" evidence="2">
    <location>
        <begin position="1162"/>
        <end position="1172"/>
    </location>
</feature>
<feature type="compositionally biased region" description="Basic and acidic residues" evidence="2">
    <location>
        <begin position="1"/>
        <end position="13"/>
    </location>
</feature>
<feature type="coiled-coil region" evidence="1">
    <location>
        <begin position="949"/>
        <end position="1063"/>
    </location>
</feature>
<comment type="caution">
    <text evidence="3">The sequence shown here is derived from an EMBL/GenBank/DDBJ whole genome shotgun (WGS) entry which is preliminary data.</text>
</comment>
<feature type="region of interest" description="Disordered" evidence="2">
    <location>
        <begin position="1"/>
        <end position="44"/>
    </location>
</feature>
<evidence type="ECO:0000313" key="4">
    <source>
        <dbReference type="Proteomes" id="UP000747542"/>
    </source>
</evidence>
<feature type="coiled-coil region" evidence="1">
    <location>
        <begin position="404"/>
        <end position="718"/>
    </location>
</feature>
<sequence>METGDEKKEKEGGRLQPSKNKLDDGEERPQGTKRKKISQDNFMNRAISGRAGMENTSACDPASQPSVNQLQEEIHSKQLMIEALQHDNHQRQNENSVSAANAKKIIEHYKEKLQEYQAAVNQRDQMISQLRTRLAECIQSQDDLQAEIHQQTETSTREIETLKLQLKETTESLNKNWTTGINPHEHLELKNKLISIQQDRSQDQQLREQLYMQLSVKKEQYGHLDSKYKHSLQKFKETQMNIEKLTHELKANKEITEILQGENETLIARIQELGDSHRVEIEEQTLKWSAEKKALIEQDRIKDEQINKIENEIKTLTENMKAAENLSDHKLKEIKDKTEKMIERERLGKEKSSCEIQNLMQQLQELTREITHTKEQHQTQLITAEEQFGQQLAVMKQQMSERHNEELLRIKASHESEVAQVTQQIDALEKAQKEDHTSLIENLNSLNNLNINLKEQLEGEKEKLHTLEASLCELRKEKEHLRAEVEGSKERERDLQLELKQEVDTKNDLQQKSEEQRRRYVEIENLVQNLKTETERVKEDLKIETEKRSSNENLLALELQNVKDLSTKKINLEEKLANISQEMNVMCNELSQSKTSKDDLNARFQKAQQRYNEVSYELEEYKKTAKEQELKCQKLRREMKIWLTEKESITAELEQCITILKSEIVKIEKNAKYTTELEKEISLFKHENEELHKRCEKLAQYEQECQILNEKLGQKYSDLKKSEDSHDLREKFLALFDQCQSIELTRKKIETECEEKCECLNDKLQSLDSKLAEASGLCGKFYDISNHSTSVEKKLQDVIQRLKEAEDNIGDREEALMKATFEKDALISEIKQTKIAHDSMEKEKNECEMDRDRMLEQYKMMKAELASTLLALDREVQLSTHRKLTSDVGISVSTSTSFEHSAVQGEFSIDSDQHHLEKDAEKEMVVEKVNVSARIMIKPQENKGNEKFNKILEDRIHNLEKENKELLNEVKKLNTKVHDQHFSVKSLENEKSNLRRRLTEWESEKVKFRAEQEIYEKEMSEKLDLKKQLKEVKLTVHLTEDNLKRQEEEMNCLRKSLKALVERDNSECLVRLNKIVNSFEISSGKTRLQESSNCTAYLKTYLSKQSEEIECMCEELKKYLCKLMELQQHSDKLSEEKLKTELENISLKFEVEKLKSLQSCVEGHEPQSRETDYTPSEVTSPRTEGDGGDLHRELKNYKHENEKLRLDIEKLKTLFKLEKLHMQSTRLNSQKEADKSMGKKELIITHIGTKLEELIEEWDNQVKIDPLLAEFISTQTCKVCDILQKLPGSLSESSDSEAYVDAAIRLIQQAIIKDWSILLSYTVV</sequence>
<keyword evidence="4" id="KW-1185">Reference proteome</keyword>
<dbReference type="EMBL" id="JAHLQT010013238">
    <property type="protein sequence ID" value="KAG7170957.1"/>
    <property type="molecule type" value="Genomic_DNA"/>
</dbReference>
<organism evidence="3 4">
    <name type="scientific">Homarus americanus</name>
    <name type="common">American lobster</name>
    <dbReference type="NCBI Taxonomy" id="6706"/>
    <lineage>
        <taxon>Eukaryota</taxon>
        <taxon>Metazoa</taxon>
        <taxon>Ecdysozoa</taxon>
        <taxon>Arthropoda</taxon>
        <taxon>Crustacea</taxon>
        <taxon>Multicrustacea</taxon>
        <taxon>Malacostraca</taxon>
        <taxon>Eumalacostraca</taxon>
        <taxon>Eucarida</taxon>
        <taxon>Decapoda</taxon>
        <taxon>Pleocyemata</taxon>
        <taxon>Astacidea</taxon>
        <taxon>Nephropoidea</taxon>
        <taxon>Nephropidae</taxon>
        <taxon>Homarus</taxon>
    </lineage>
</organism>
<proteinExistence type="predicted"/>
<feature type="compositionally biased region" description="Polar residues" evidence="2">
    <location>
        <begin position="1173"/>
        <end position="1182"/>
    </location>
</feature>
<feature type="coiled-coil region" evidence="1">
    <location>
        <begin position="67"/>
        <end position="147"/>
    </location>
</feature>
<feature type="coiled-coil region" evidence="1">
    <location>
        <begin position="306"/>
        <end position="376"/>
    </location>
</feature>
<feature type="coiled-coil region" evidence="1">
    <location>
        <begin position="750"/>
        <end position="864"/>
    </location>
</feature>
<protein>
    <submittedName>
        <fullName evidence="3">Uncharacterized protein</fullName>
    </submittedName>
</protein>